<protein>
    <recommendedName>
        <fullName evidence="4">VCBS repeat-containing protein</fullName>
    </recommendedName>
</protein>
<comment type="caution">
    <text evidence="2">The sequence shown here is derived from an EMBL/GenBank/DDBJ whole genome shotgun (WGS) entry which is preliminary data.</text>
</comment>
<dbReference type="AlphaFoldDB" id="A0A329MIH8"/>
<gene>
    <name evidence="2" type="ORF">DQG23_17605</name>
</gene>
<name>A0A329MIH8_9BACL</name>
<proteinExistence type="predicted"/>
<feature type="signal peptide" evidence="1">
    <location>
        <begin position="1"/>
        <end position="25"/>
    </location>
</feature>
<dbReference type="SUPFAM" id="SSF69318">
    <property type="entry name" value="Integrin alpha N-terminal domain"/>
    <property type="match status" value="1"/>
</dbReference>
<keyword evidence="3" id="KW-1185">Reference proteome</keyword>
<sequence>MRIMPLIIAAMAAGVCAGFVPEVTAAQVPEAAEYGSVTASSAVYAPNAAVDPPVGPKRNGSAKALSLDEIQRTAADVTGDGKPDMILLLGQKREAGSPYYEQLYVAVDDPPNKTYLLFRSDGGYTPQLALCDVTGDKVPEMLVSASTGGSGGTSNYYLYSAGGGKPVVLPTPKPLTITGSFQNGYKAKITVHETGKTYTIDLKDRKRIYEENGVYKKGKLVKPVDVSVNDYAELKPVDIDKDGVCELAGIQRITGVANADTIAYAHSVWKWSGSEWVLTSSQVVKAK</sequence>
<reference evidence="2 3" key="1">
    <citation type="journal article" date="2009" name="Int. J. Syst. Evol. Microbiol.">
        <title>Paenibacillus contaminans sp. nov., isolated from a contaminated laboratory plate.</title>
        <authorList>
            <person name="Chou J.H."/>
            <person name="Lee J.H."/>
            <person name="Lin M.C."/>
            <person name="Chang P.S."/>
            <person name="Arun A.B."/>
            <person name="Young C.C."/>
            <person name="Chen W.M."/>
        </authorList>
    </citation>
    <scope>NUCLEOTIDE SEQUENCE [LARGE SCALE GENOMIC DNA]</scope>
    <source>
        <strain evidence="2 3">CKOBP-6</strain>
    </source>
</reference>
<dbReference type="RefSeq" id="WP_113032191.1">
    <property type="nucleotide sequence ID" value="NZ_QMFB01000010.1"/>
</dbReference>
<evidence type="ECO:0000313" key="2">
    <source>
        <dbReference type="EMBL" id="RAV19761.1"/>
    </source>
</evidence>
<dbReference type="InterPro" id="IPR028994">
    <property type="entry name" value="Integrin_alpha_N"/>
</dbReference>
<feature type="chain" id="PRO_5016390811" description="VCBS repeat-containing protein" evidence="1">
    <location>
        <begin position="26"/>
        <end position="287"/>
    </location>
</feature>
<keyword evidence="1" id="KW-0732">Signal</keyword>
<accession>A0A329MIH8</accession>
<organism evidence="2 3">
    <name type="scientific">Paenibacillus contaminans</name>
    <dbReference type="NCBI Taxonomy" id="450362"/>
    <lineage>
        <taxon>Bacteria</taxon>
        <taxon>Bacillati</taxon>
        <taxon>Bacillota</taxon>
        <taxon>Bacilli</taxon>
        <taxon>Bacillales</taxon>
        <taxon>Paenibacillaceae</taxon>
        <taxon>Paenibacillus</taxon>
    </lineage>
</organism>
<dbReference type="EMBL" id="QMFB01000010">
    <property type="protein sequence ID" value="RAV19761.1"/>
    <property type="molecule type" value="Genomic_DNA"/>
</dbReference>
<evidence type="ECO:0000256" key="1">
    <source>
        <dbReference type="SAM" id="SignalP"/>
    </source>
</evidence>
<dbReference type="Proteomes" id="UP000250369">
    <property type="component" value="Unassembled WGS sequence"/>
</dbReference>
<evidence type="ECO:0000313" key="3">
    <source>
        <dbReference type="Proteomes" id="UP000250369"/>
    </source>
</evidence>
<evidence type="ECO:0008006" key="4">
    <source>
        <dbReference type="Google" id="ProtNLM"/>
    </source>
</evidence>
<dbReference type="OrthoDB" id="1653343at2"/>